<feature type="transmembrane region" description="Helical" evidence="2">
    <location>
        <begin position="294"/>
        <end position="316"/>
    </location>
</feature>
<feature type="transmembrane region" description="Helical" evidence="2">
    <location>
        <begin position="513"/>
        <end position="533"/>
    </location>
</feature>
<dbReference type="RefSeq" id="XP_013761079.1">
    <property type="nucleotide sequence ID" value="XM_013905625.1"/>
</dbReference>
<evidence type="ECO:0000313" key="3">
    <source>
        <dbReference type="EMBL" id="KNC56035.1"/>
    </source>
</evidence>
<evidence type="ECO:0000256" key="2">
    <source>
        <dbReference type="SAM" id="Phobius"/>
    </source>
</evidence>
<keyword evidence="2" id="KW-0812">Transmembrane</keyword>
<dbReference type="GeneID" id="25561758"/>
<accession>A0A0L0DUY0</accession>
<evidence type="ECO:0008006" key="5">
    <source>
        <dbReference type="Google" id="ProtNLM"/>
    </source>
</evidence>
<keyword evidence="2" id="KW-0472">Membrane</keyword>
<protein>
    <recommendedName>
        <fullName evidence="5">Transmembrane protein</fullName>
    </recommendedName>
</protein>
<dbReference type="EMBL" id="GL349440">
    <property type="protein sequence ID" value="KNC56035.1"/>
    <property type="molecule type" value="Genomic_DNA"/>
</dbReference>
<feature type="compositionally biased region" description="Low complexity" evidence="1">
    <location>
        <begin position="104"/>
        <end position="114"/>
    </location>
</feature>
<gene>
    <name evidence="3" type="ORF">AMSG_02047</name>
</gene>
<feature type="compositionally biased region" description="Polar residues" evidence="1">
    <location>
        <begin position="42"/>
        <end position="53"/>
    </location>
</feature>
<name>A0A0L0DUY0_THETB</name>
<proteinExistence type="predicted"/>
<feature type="compositionally biased region" description="Low complexity" evidence="1">
    <location>
        <begin position="141"/>
        <end position="153"/>
    </location>
</feature>
<evidence type="ECO:0000256" key="1">
    <source>
        <dbReference type="SAM" id="MobiDB-lite"/>
    </source>
</evidence>
<reference evidence="3 4" key="1">
    <citation type="submission" date="2010-05" db="EMBL/GenBank/DDBJ databases">
        <title>The Genome Sequence of Thecamonas trahens ATCC 50062.</title>
        <authorList>
            <consortium name="The Broad Institute Genome Sequencing Platform"/>
            <person name="Russ C."/>
            <person name="Cuomo C."/>
            <person name="Shea T."/>
            <person name="Young S.K."/>
            <person name="Zeng Q."/>
            <person name="Koehrsen M."/>
            <person name="Haas B."/>
            <person name="Borodovsky M."/>
            <person name="Guigo R."/>
            <person name="Alvarado L."/>
            <person name="Berlin A."/>
            <person name="Bochicchio J."/>
            <person name="Borenstein D."/>
            <person name="Chapman S."/>
            <person name="Chen Z."/>
            <person name="Freedman E."/>
            <person name="Gellesch M."/>
            <person name="Goldberg J."/>
            <person name="Griggs A."/>
            <person name="Gujja S."/>
            <person name="Heilman E."/>
            <person name="Heiman D."/>
            <person name="Hepburn T."/>
            <person name="Howarth C."/>
            <person name="Jen D."/>
            <person name="Larson L."/>
            <person name="Mehta T."/>
            <person name="Park D."/>
            <person name="Pearson M."/>
            <person name="Roberts A."/>
            <person name="Saif S."/>
            <person name="Shenoy N."/>
            <person name="Sisk P."/>
            <person name="Stolte C."/>
            <person name="Sykes S."/>
            <person name="Thomson T."/>
            <person name="Walk T."/>
            <person name="White J."/>
            <person name="Yandava C."/>
            <person name="Burger G."/>
            <person name="Gray M.W."/>
            <person name="Holland P.W.H."/>
            <person name="King N."/>
            <person name="Lang F.B.F."/>
            <person name="Roger A.J."/>
            <person name="Ruiz-Trillo I."/>
            <person name="Lander E."/>
            <person name="Nusbaum C."/>
        </authorList>
    </citation>
    <scope>NUCLEOTIDE SEQUENCE [LARGE SCALE GENOMIC DNA]</scope>
    <source>
        <strain evidence="3 4">ATCC 50062</strain>
    </source>
</reference>
<feature type="compositionally biased region" description="Basic and acidic residues" evidence="1">
    <location>
        <begin position="120"/>
        <end position="131"/>
    </location>
</feature>
<feature type="transmembrane region" description="Helical" evidence="2">
    <location>
        <begin position="336"/>
        <end position="360"/>
    </location>
</feature>
<keyword evidence="2" id="KW-1133">Transmembrane helix</keyword>
<sequence length="536" mass="59261">MPSATRIYPSPHPSLSVMPKTAAKRRGTNRHRDKPRNRNKVDLSSSYPRQPSDLSDHPSPSGASTSLPESSRGDPSLPPLPKSSGRRARRHHSNSDSDSDSDSDSASAMESGSSSPPPESKYDKSEDESKTAAHGSRQWHSASSSSGSGSDSSSRYDNDALLRKFERGSLGMVDYRNDNDLMQRGHWSLWLAHIMTIVFGINAPSALWRVYSLTIAAAVTTVTVVQIVSLFSDFSDLEHGIIVLLAALWYLLNMLTAWSFALRFWGHTGWLFGMWKAMWQSEADVCRSHHRLRLLMPAVIFGVVANLALTLAARWFGLQRDAQSVFREMFVLSSNGAQVVFTVIHVFATGIFLTPLALFFDTAVSLTRRIHWLQKKVFRDEKSLTELVDDFSELSVHAMLANKLFGPWLTCIFAVQIPLVAICLVSLLSYTSLDGLTISVLALWLVVNTVLTFTVAFISAKLHADTEATIHKIALHVASGRSSSHRSEFMFFTASISAHEIGFRVGGSVLITFHVMTKVISFIGSLYLLLVGFRAQ</sequence>
<feature type="transmembrane region" description="Helical" evidence="2">
    <location>
        <begin position="436"/>
        <end position="458"/>
    </location>
</feature>
<feature type="region of interest" description="Disordered" evidence="1">
    <location>
        <begin position="1"/>
        <end position="155"/>
    </location>
</feature>
<evidence type="ECO:0000313" key="4">
    <source>
        <dbReference type="Proteomes" id="UP000054408"/>
    </source>
</evidence>
<feature type="compositionally biased region" description="Basic residues" evidence="1">
    <location>
        <begin position="22"/>
        <end position="38"/>
    </location>
</feature>
<feature type="transmembrane region" description="Helical" evidence="2">
    <location>
        <begin position="187"/>
        <end position="203"/>
    </location>
</feature>
<dbReference type="Proteomes" id="UP000054408">
    <property type="component" value="Unassembled WGS sequence"/>
</dbReference>
<keyword evidence="4" id="KW-1185">Reference proteome</keyword>
<feature type="transmembrane region" description="Helical" evidence="2">
    <location>
        <begin position="241"/>
        <end position="266"/>
    </location>
</feature>
<feature type="transmembrane region" description="Helical" evidence="2">
    <location>
        <begin position="210"/>
        <end position="229"/>
    </location>
</feature>
<dbReference type="AlphaFoldDB" id="A0A0L0DUY0"/>
<feature type="transmembrane region" description="Helical" evidence="2">
    <location>
        <begin position="408"/>
        <end position="430"/>
    </location>
</feature>
<organism evidence="3 4">
    <name type="scientific">Thecamonas trahens ATCC 50062</name>
    <dbReference type="NCBI Taxonomy" id="461836"/>
    <lineage>
        <taxon>Eukaryota</taxon>
        <taxon>Apusozoa</taxon>
        <taxon>Apusomonadida</taxon>
        <taxon>Apusomonadidae</taxon>
        <taxon>Thecamonas</taxon>
    </lineage>
</organism>